<dbReference type="InterPro" id="IPR011990">
    <property type="entry name" value="TPR-like_helical_dom_sf"/>
</dbReference>
<organism evidence="2 3">
    <name type="scientific">Acetobacteroides hydrogenigenes</name>
    <dbReference type="NCBI Taxonomy" id="979970"/>
    <lineage>
        <taxon>Bacteria</taxon>
        <taxon>Pseudomonadati</taxon>
        <taxon>Bacteroidota</taxon>
        <taxon>Bacteroidia</taxon>
        <taxon>Bacteroidales</taxon>
        <taxon>Rikenellaceae</taxon>
        <taxon>Acetobacteroides</taxon>
    </lineage>
</organism>
<comment type="caution">
    <text evidence="2">The sequence shown here is derived from an EMBL/GenBank/DDBJ whole genome shotgun (WGS) entry which is preliminary data.</text>
</comment>
<feature type="chain" id="PRO_5020433676" description="Tetratricopeptide repeat protein" evidence="1">
    <location>
        <begin position="21"/>
        <end position="409"/>
    </location>
</feature>
<keyword evidence="1" id="KW-0732">Signal</keyword>
<evidence type="ECO:0000313" key="2">
    <source>
        <dbReference type="EMBL" id="TCN64678.1"/>
    </source>
</evidence>
<dbReference type="Proteomes" id="UP000294830">
    <property type="component" value="Unassembled WGS sequence"/>
</dbReference>
<protein>
    <recommendedName>
        <fullName evidence="4">Tetratricopeptide repeat protein</fullName>
    </recommendedName>
</protein>
<gene>
    <name evidence="2" type="ORF">CLV25_1125</name>
</gene>
<feature type="signal peptide" evidence="1">
    <location>
        <begin position="1"/>
        <end position="20"/>
    </location>
</feature>
<dbReference type="AlphaFoldDB" id="A0A4R2E7Y4"/>
<accession>A0A4R2E7Y4</accession>
<dbReference type="EMBL" id="SLWB01000012">
    <property type="protein sequence ID" value="TCN64678.1"/>
    <property type="molecule type" value="Genomic_DNA"/>
</dbReference>
<evidence type="ECO:0008006" key="4">
    <source>
        <dbReference type="Google" id="ProtNLM"/>
    </source>
</evidence>
<sequence length="409" mass="46953">MKKLFLLALLALLLVNSGIAKGTKTKVVTLATIHGLHLQSKYTYQDVIRAIDSYKPDLICLEIRPEEFRTKTYLQEMMYATAYGDLNKIAVAPIDWYTGDAKRNDRTIRDSLMKLDNYKAMQRQLDSLENASEIMKAFTAKYGQNIFQRKDLGFEFYNGDDFNGYNREYYRLSISIFGDSPVNLSAVTRNKKMTQRIIDAVKKYKAKRVVVLCGGEHKSIIEDFLNENGTVEVLSASSILPLNDYKLSDVMVSARPNLYFTKVDTAEANSYYSSMISPLLMKKHSMPSFSENDYFDLSTVGKVLQNWEKDVPTSATMMYEQAWYNFLVKNYDKCIEYANAFLQSPNLNKQDVPDFFAYRLLGFSYDMKNDRAAALESYKKGKAAMAEKKMKEEMVNSLLGKYETTPFVR</sequence>
<evidence type="ECO:0000256" key="1">
    <source>
        <dbReference type="SAM" id="SignalP"/>
    </source>
</evidence>
<proteinExistence type="predicted"/>
<reference evidence="2 3" key="1">
    <citation type="submission" date="2019-03" db="EMBL/GenBank/DDBJ databases">
        <title>Genomic Encyclopedia of Archaeal and Bacterial Type Strains, Phase II (KMG-II): from individual species to whole genera.</title>
        <authorList>
            <person name="Goeker M."/>
        </authorList>
    </citation>
    <scope>NUCLEOTIDE SEQUENCE [LARGE SCALE GENOMIC DNA]</scope>
    <source>
        <strain evidence="2 3">RL-C</strain>
    </source>
</reference>
<keyword evidence="3" id="KW-1185">Reference proteome</keyword>
<name>A0A4R2E7Y4_9BACT</name>
<dbReference type="RefSeq" id="WP_131839826.1">
    <property type="nucleotide sequence ID" value="NZ_SLWB01000012.1"/>
</dbReference>
<dbReference type="OrthoDB" id="7403447at2"/>
<dbReference type="Gene3D" id="1.25.40.10">
    <property type="entry name" value="Tetratricopeptide repeat domain"/>
    <property type="match status" value="1"/>
</dbReference>
<evidence type="ECO:0000313" key="3">
    <source>
        <dbReference type="Proteomes" id="UP000294830"/>
    </source>
</evidence>
<dbReference type="SUPFAM" id="SSF48452">
    <property type="entry name" value="TPR-like"/>
    <property type="match status" value="1"/>
</dbReference>